<reference evidence="1" key="2">
    <citation type="journal article" date="2020" name="Nat. Commun.">
        <title>Large-scale genome sequencing of mycorrhizal fungi provides insights into the early evolution of symbiotic traits.</title>
        <authorList>
            <person name="Miyauchi S."/>
            <person name="Kiss E."/>
            <person name="Kuo A."/>
            <person name="Drula E."/>
            <person name="Kohler A."/>
            <person name="Sanchez-Garcia M."/>
            <person name="Morin E."/>
            <person name="Andreopoulos B."/>
            <person name="Barry K.W."/>
            <person name="Bonito G."/>
            <person name="Buee M."/>
            <person name="Carver A."/>
            <person name="Chen C."/>
            <person name="Cichocki N."/>
            <person name="Clum A."/>
            <person name="Culley D."/>
            <person name="Crous P.W."/>
            <person name="Fauchery L."/>
            <person name="Girlanda M."/>
            <person name="Hayes R.D."/>
            <person name="Keri Z."/>
            <person name="LaButti K."/>
            <person name="Lipzen A."/>
            <person name="Lombard V."/>
            <person name="Magnuson J."/>
            <person name="Maillard F."/>
            <person name="Murat C."/>
            <person name="Nolan M."/>
            <person name="Ohm R.A."/>
            <person name="Pangilinan J."/>
            <person name="Pereira M.F."/>
            <person name="Perotto S."/>
            <person name="Peter M."/>
            <person name="Pfister S."/>
            <person name="Riley R."/>
            <person name="Sitrit Y."/>
            <person name="Stielow J.B."/>
            <person name="Szollosi G."/>
            <person name="Zifcakova L."/>
            <person name="Stursova M."/>
            <person name="Spatafora J.W."/>
            <person name="Tedersoo L."/>
            <person name="Vaario L.M."/>
            <person name="Yamada A."/>
            <person name="Yan M."/>
            <person name="Wang P."/>
            <person name="Xu J."/>
            <person name="Bruns T."/>
            <person name="Baldrian P."/>
            <person name="Vilgalys R."/>
            <person name="Dunand C."/>
            <person name="Henrissat B."/>
            <person name="Grigoriev I.V."/>
            <person name="Hibbett D."/>
            <person name="Nagy L.G."/>
            <person name="Martin F.M."/>
        </authorList>
    </citation>
    <scope>NUCLEOTIDE SEQUENCE</scope>
    <source>
        <strain evidence="1">P2</strain>
    </source>
</reference>
<name>A0ACB6ZC04_THEGA</name>
<dbReference type="Proteomes" id="UP000886501">
    <property type="component" value="Unassembled WGS sequence"/>
</dbReference>
<organism evidence="1 2">
    <name type="scientific">Thelephora ganbajun</name>
    <name type="common">Ganba fungus</name>
    <dbReference type="NCBI Taxonomy" id="370292"/>
    <lineage>
        <taxon>Eukaryota</taxon>
        <taxon>Fungi</taxon>
        <taxon>Dikarya</taxon>
        <taxon>Basidiomycota</taxon>
        <taxon>Agaricomycotina</taxon>
        <taxon>Agaricomycetes</taxon>
        <taxon>Thelephorales</taxon>
        <taxon>Thelephoraceae</taxon>
        <taxon>Thelephora</taxon>
    </lineage>
</organism>
<gene>
    <name evidence="1" type="ORF">BDM02DRAFT_3063939</name>
</gene>
<protein>
    <submittedName>
        <fullName evidence="1">Uncharacterized protein</fullName>
    </submittedName>
</protein>
<feature type="non-terminal residue" evidence="1">
    <location>
        <position position="159"/>
    </location>
</feature>
<comment type="caution">
    <text evidence="1">The sequence shown here is derived from an EMBL/GenBank/DDBJ whole genome shotgun (WGS) entry which is preliminary data.</text>
</comment>
<reference evidence="1" key="1">
    <citation type="submission" date="2019-10" db="EMBL/GenBank/DDBJ databases">
        <authorList>
            <consortium name="DOE Joint Genome Institute"/>
            <person name="Kuo A."/>
            <person name="Miyauchi S."/>
            <person name="Kiss E."/>
            <person name="Drula E."/>
            <person name="Kohler A."/>
            <person name="Sanchez-Garcia M."/>
            <person name="Andreopoulos B."/>
            <person name="Barry K.W."/>
            <person name="Bonito G."/>
            <person name="Buee M."/>
            <person name="Carver A."/>
            <person name="Chen C."/>
            <person name="Cichocki N."/>
            <person name="Clum A."/>
            <person name="Culley D."/>
            <person name="Crous P.W."/>
            <person name="Fauchery L."/>
            <person name="Girlanda M."/>
            <person name="Hayes R."/>
            <person name="Keri Z."/>
            <person name="Labutti K."/>
            <person name="Lipzen A."/>
            <person name="Lombard V."/>
            <person name="Magnuson J."/>
            <person name="Maillard F."/>
            <person name="Morin E."/>
            <person name="Murat C."/>
            <person name="Nolan M."/>
            <person name="Ohm R."/>
            <person name="Pangilinan J."/>
            <person name="Pereira M."/>
            <person name="Perotto S."/>
            <person name="Peter M."/>
            <person name="Riley R."/>
            <person name="Sitrit Y."/>
            <person name="Stielow B."/>
            <person name="Szollosi G."/>
            <person name="Zifcakova L."/>
            <person name="Stursova M."/>
            <person name="Spatafora J.W."/>
            <person name="Tedersoo L."/>
            <person name="Vaario L.-M."/>
            <person name="Yamada A."/>
            <person name="Yan M."/>
            <person name="Wang P."/>
            <person name="Xu J."/>
            <person name="Bruns T."/>
            <person name="Baldrian P."/>
            <person name="Vilgalys R."/>
            <person name="Henrissat B."/>
            <person name="Grigoriev I.V."/>
            <person name="Hibbett D."/>
            <person name="Nagy L.G."/>
            <person name="Martin F.M."/>
        </authorList>
    </citation>
    <scope>NUCLEOTIDE SEQUENCE</scope>
    <source>
        <strain evidence="1">P2</strain>
    </source>
</reference>
<evidence type="ECO:0000313" key="2">
    <source>
        <dbReference type="Proteomes" id="UP000886501"/>
    </source>
</evidence>
<feature type="non-terminal residue" evidence="1">
    <location>
        <position position="1"/>
    </location>
</feature>
<keyword evidence="2" id="KW-1185">Reference proteome</keyword>
<accession>A0ACB6ZC04</accession>
<dbReference type="EMBL" id="MU118042">
    <property type="protein sequence ID" value="KAF9647049.1"/>
    <property type="molecule type" value="Genomic_DNA"/>
</dbReference>
<sequence>QGAFWETVLPAYDCRSYGKREYWGILRNIPEGWTDVDACMNMPVEIKGVSVRRPYRCGYVANSPHIHAFWMVDWDQPDCKPWHIDITDTGCTNPGSGIRRIEAWVVGINDRSEQDWRLLCESTPVTWNHVTYNSPTHCDARVSFLGKKIAMWDIPDDNC</sequence>
<proteinExistence type="predicted"/>
<evidence type="ECO:0000313" key="1">
    <source>
        <dbReference type="EMBL" id="KAF9647049.1"/>
    </source>
</evidence>